<keyword evidence="2" id="KW-1185">Reference proteome</keyword>
<comment type="caution">
    <text evidence="1">The sequence shown here is derived from an EMBL/GenBank/DDBJ whole genome shotgun (WGS) entry which is preliminary data.</text>
</comment>
<reference evidence="1" key="1">
    <citation type="submission" date="2021-12" db="EMBL/GenBank/DDBJ databases">
        <title>Prjna785345.</title>
        <authorList>
            <person name="Rujirawat T."/>
            <person name="Krajaejun T."/>
        </authorList>
    </citation>
    <scope>NUCLEOTIDE SEQUENCE</scope>
    <source>
        <strain evidence="1">Pi057C3</strain>
    </source>
</reference>
<organism evidence="1 2">
    <name type="scientific">Pythium insidiosum</name>
    <name type="common">Pythiosis disease agent</name>
    <dbReference type="NCBI Taxonomy" id="114742"/>
    <lineage>
        <taxon>Eukaryota</taxon>
        <taxon>Sar</taxon>
        <taxon>Stramenopiles</taxon>
        <taxon>Oomycota</taxon>
        <taxon>Peronosporomycetes</taxon>
        <taxon>Pythiales</taxon>
        <taxon>Pythiaceae</taxon>
        <taxon>Pythium</taxon>
    </lineage>
</organism>
<sequence length="263" mass="29081">MTSTTAPPPSRETMVCDVLLAKLDEVMDFLQFAKLPVTEFRGVVTFFFRSSNSTPGDCASIACIRTVDMRQGVAVSLSALDPSDPFASEVAPVYVSLADFLFMYSGEASATEIAGMCMSGRVSVPWSAYGKLKAFADCFDFSTEKWDEYYAFQATQGRVAATSLPACTKPCCQSTSKEDIDVNWCLVSDATTTTLRERLGDWEVVSDCDCRILSPENRERMEQAFGAPQINLWLRRLCEGEHVQKVSTNVKNSFNDFISLLMS</sequence>
<accession>A0AAD5M3I1</accession>
<protein>
    <submittedName>
        <fullName evidence="1">Uncharacterized protein</fullName>
    </submittedName>
</protein>
<gene>
    <name evidence="1" type="ORF">P43SY_009233</name>
</gene>
<dbReference type="EMBL" id="JAKCXM010000091">
    <property type="protein sequence ID" value="KAJ0402976.1"/>
    <property type="molecule type" value="Genomic_DNA"/>
</dbReference>
<name>A0AAD5M3I1_PYTIN</name>
<proteinExistence type="predicted"/>
<evidence type="ECO:0000313" key="1">
    <source>
        <dbReference type="EMBL" id="KAJ0402976.1"/>
    </source>
</evidence>
<dbReference type="AlphaFoldDB" id="A0AAD5M3I1"/>
<evidence type="ECO:0000313" key="2">
    <source>
        <dbReference type="Proteomes" id="UP001209570"/>
    </source>
</evidence>
<dbReference type="Proteomes" id="UP001209570">
    <property type="component" value="Unassembled WGS sequence"/>
</dbReference>